<evidence type="ECO:0000313" key="1">
    <source>
        <dbReference type="EMBL" id="KAK6507907.1"/>
    </source>
</evidence>
<accession>A0AAV9WHZ9</accession>
<gene>
    <name evidence="1" type="ORF">TWF481_006328</name>
</gene>
<reference evidence="1 2" key="1">
    <citation type="submission" date="2023-08" db="EMBL/GenBank/DDBJ databases">
        <authorList>
            <person name="Palmer J.M."/>
        </authorList>
    </citation>
    <scope>NUCLEOTIDE SEQUENCE [LARGE SCALE GENOMIC DNA]</scope>
    <source>
        <strain evidence="1 2">TWF481</strain>
    </source>
</reference>
<protein>
    <submittedName>
        <fullName evidence="1">Uncharacterized protein</fullName>
    </submittedName>
</protein>
<dbReference type="AlphaFoldDB" id="A0AAV9WHZ9"/>
<dbReference type="EMBL" id="JAVHJL010000003">
    <property type="protein sequence ID" value="KAK6507907.1"/>
    <property type="molecule type" value="Genomic_DNA"/>
</dbReference>
<comment type="caution">
    <text evidence="1">The sequence shown here is derived from an EMBL/GenBank/DDBJ whole genome shotgun (WGS) entry which is preliminary data.</text>
</comment>
<proteinExistence type="predicted"/>
<organism evidence="1 2">
    <name type="scientific">Arthrobotrys musiformis</name>
    <dbReference type="NCBI Taxonomy" id="47236"/>
    <lineage>
        <taxon>Eukaryota</taxon>
        <taxon>Fungi</taxon>
        <taxon>Dikarya</taxon>
        <taxon>Ascomycota</taxon>
        <taxon>Pezizomycotina</taxon>
        <taxon>Orbiliomycetes</taxon>
        <taxon>Orbiliales</taxon>
        <taxon>Orbiliaceae</taxon>
        <taxon>Arthrobotrys</taxon>
    </lineage>
</organism>
<sequence>MSQETILLPNGGFQWVLSNKERESIANALDTDGQTLSSIKGNVIGRARETCSGCGKLSGLDDFVKNAVDLGVHSKSFILGVLTDGVKRETPSHALQCSGCGTHFEGVFPWVVDMAI</sequence>
<keyword evidence="2" id="KW-1185">Reference proteome</keyword>
<name>A0AAV9WHZ9_9PEZI</name>
<dbReference type="Proteomes" id="UP001370758">
    <property type="component" value="Unassembled WGS sequence"/>
</dbReference>
<evidence type="ECO:0000313" key="2">
    <source>
        <dbReference type="Proteomes" id="UP001370758"/>
    </source>
</evidence>